<proteinExistence type="inferred from homology"/>
<comment type="function">
    <text evidence="5">Catalytic release of biotin from biocytin, the product of biotin-dependent carboxylases degradation.</text>
</comment>
<dbReference type="GO" id="GO:0047708">
    <property type="term" value="F:biotinidase activity"/>
    <property type="evidence" value="ECO:0007669"/>
    <property type="project" value="UniProtKB-EC"/>
</dbReference>
<protein>
    <recommendedName>
        <fullName evidence="7">Biotinidase</fullName>
        <ecNumber evidence="6">3.5.1.12</ecNumber>
    </recommendedName>
</protein>
<feature type="domain" description="CN hydrolase" evidence="9">
    <location>
        <begin position="80"/>
        <end position="350"/>
    </location>
</feature>
<dbReference type="PANTHER" id="PTHR10609">
    <property type="entry name" value="BIOTINIDASE-RELATED"/>
    <property type="match status" value="1"/>
</dbReference>
<evidence type="ECO:0000256" key="1">
    <source>
        <dbReference type="ARBA" id="ARBA00008225"/>
    </source>
</evidence>
<dbReference type="RefSeq" id="XP_035662005.1">
    <property type="nucleotide sequence ID" value="XM_035806112.1"/>
</dbReference>
<dbReference type="FunFam" id="3.60.110.10:FF:000001">
    <property type="entry name" value="biotinidase isoform X1"/>
    <property type="match status" value="1"/>
</dbReference>
<evidence type="ECO:0000313" key="11">
    <source>
        <dbReference type="RefSeq" id="XP_035662005.1"/>
    </source>
</evidence>
<keyword evidence="2" id="KW-0732">Signal</keyword>
<dbReference type="OMA" id="HYEISRD"/>
<dbReference type="InterPro" id="IPR003010">
    <property type="entry name" value="C-N_Hydrolase"/>
</dbReference>
<dbReference type="GeneID" id="118406209"/>
<accession>A0A9J7HLX4</accession>
<dbReference type="Proteomes" id="UP000001554">
    <property type="component" value="Chromosome 18"/>
</dbReference>
<evidence type="ECO:0000259" key="9">
    <source>
        <dbReference type="PROSITE" id="PS50263"/>
    </source>
</evidence>
<dbReference type="AlphaFoldDB" id="A0A9J7HLX4"/>
<dbReference type="Pfam" id="PF00795">
    <property type="entry name" value="CN_hydrolase"/>
    <property type="match status" value="1"/>
</dbReference>
<name>A0A9J7HLX4_BRAFL</name>
<evidence type="ECO:0000256" key="6">
    <source>
        <dbReference type="ARBA" id="ARBA00039012"/>
    </source>
</evidence>
<dbReference type="KEGG" id="bfo:118406209"/>
<gene>
    <name evidence="11" type="primary">LOC118406209</name>
</gene>
<evidence type="ECO:0000256" key="2">
    <source>
        <dbReference type="ARBA" id="ARBA00022729"/>
    </source>
</evidence>
<reference evidence="11" key="2">
    <citation type="submission" date="2025-08" db="UniProtKB">
        <authorList>
            <consortium name="RefSeq"/>
        </authorList>
    </citation>
    <scope>IDENTIFICATION</scope>
    <source>
        <strain evidence="11">S238N-H82</strain>
        <tissue evidence="11">Testes</tissue>
    </source>
</reference>
<dbReference type="PROSITE" id="PS50263">
    <property type="entry name" value="CN_HYDROLASE"/>
    <property type="match status" value="1"/>
</dbReference>
<comment type="similarity">
    <text evidence="1">Belongs to the carbon-nitrogen hydrolase superfamily. BTD/VNN family.</text>
</comment>
<sequence length="549" mass="61587">MFSSCIEALWVFLTMSLRVSVMLAVFLRLLDTRGSGIGASDVQKRADQPASHSRCCHNEQGTPASYIAAVYEHDTYLLQDPHRVMNRSGALDLMRKNLQVFADQASAASKQGAQIIVFPEDGIYGMGYTRDSIFPFLEEIPDPVMHPWNPCLLPHRHHHTEVLHILSCIARNNSLVVVANMGDKQDCSKDVDPHCPDDCHYQFNTDVVFETDGQFIAKYHKYNLFYENQFDSPPRCEHVTFTVFSVTFGMFTCFDILFKDPSVEVVEKLGVKNVVFPTAWGNALPLRHAVQYHQAWAMGENVNLLSANQHHPFFDMTGSGIYSGQSGALVYYHDSDWSSGGKLLVAVVPTDPGCSNDENFCNKITEYEKKDYPEQDNNYNTISKVSVEGRPFRNLTARTFQSKIEEDIYTFSPLENGTGHVEVCDNALCCQLDYSMSLKEGELYAFGAFDGLHTFQGQYYLQVCVLLKCQSDTHPSCGRSITSAGTSFSLLHMAGNFSTSYVYPEVSTDRVSLAPPSEWKFEAQAITSTKGISKPLLSAGLYGRWYDRD</sequence>
<dbReference type="InterPro" id="IPR043957">
    <property type="entry name" value="Vanin_C"/>
</dbReference>
<organism evidence="10 11">
    <name type="scientific">Branchiostoma floridae</name>
    <name type="common">Florida lancelet</name>
    <name type="synonym">Amphioxus</name>
    <dbReference type="NCBI Taxonomy" id="7739"/>
    <lineage>
        <taxon>Eukaryota</taxon>
        <taxon>Metazoa</taxon>
        <taxon>Chordata</taxon>
        <taxon>Cephalochordata</taxon>
        <taxon>Leptocardii</taxon>
        <taxon>Amphioxiformes</taxon>
        <taxon>Branchiostomatidae</taxon>
        <taxon>Branchiostoma</taxon>
    </lineage>
</organism>
<dbReference type="CDD" id="cd07567">
    <property type="entry name" value="biotinidase_like"/>
    <property type="match status" value="1"/>
</dbReference>
<evidence type="ECO:0000256" key="3">
    <source>
        <dbReference type="ARBA" id="ARBA00022801"/>
    </source>
</evidence>
<evidence type="ECO:0000256" key="5">
    <source>
        <dbReference type="ARBA" id="ARBA00037073"/>
    </source>
</evidence>
<keyword evidence="10" id="KW-1185">Reference proteome</keyword>
<keyword evidence="4" id="KW-0325">Glycoprotein</keyword>
<dbReference type="InterPro" id="IPR040154">
    <property type="entry name" value="Biotinidase/VNN"/>
</dbReference>
<dbReference type="Gene3D" id="3.60.110.10">
    <property type="entry name" value="Carbon-nitrogen hydrolase"/>
    <property type="match status" value="1"/>
</dbReference>
<dbReference type="InterPro" id="IPR012101">
    <property type="entry name" value="Biotinidase-like_euk"/>
</dbReference>
<dbReference type="Pfam" id="PF19018">
    <property type="entry name" value="Vanin_C"/>
    <property type="match status" value="1"/>
</dbReference>
<reference evidence="10" key="1">
    <citation type="journal article" date="2020" name="Nat. Ecol. Evol.">
        <title>Deeply conserved synteny resolves early events in vertebrate evolution.</title>
        <authorList>
            <person name="Simakov O."/>
            <person name="Marletaz F."/>
            <person name="Yue J.X."/>
            <person name="O'Connell B."/>
            <person name="Jenkins J."/>
            <person name="Brandt A."/>
            <person name="Calef R."/>
            <person name="Tung C.H."/>
            <person name="Huang T.K."/>
            <person name="Schmutz J."/>
            <person name="Satoh N."/>
            <person name="Yu J.K."/>
            <person name="Putnam N.H."/>
            <person name="Green R.E."/>
            <person name="Rokhsar D.S."/>
        </authorList>
    </citation>
    <scope>NUCLEOTIDE SEQUENCE [LARGE SCALE GENOMIC DNA]</scope>
    <source>
        <strain evidence="10">S238N-H82</strain>
    </source>
</reference>
<dbReference type="InterPro" id="IPR036526">
    <property type="entry name" value="C-N_Hydrolase_sf"/>
</dbReference>
<evidence type="ECO:0000256" key="7">
    <source>
        <dbReference type="ARBA" id="ARBA00039680"/>
    </source>
</evidence>
<keyword evidence="3" id="KW-0378">Hydrolase</keyword>
<evidence type="ECO:0000256" key="8">
    <source>
        <dbReference type="ARBA" id="ARBA00043697"/>
    </source>
</evidence>
<dbReference type="PANTHER" id="PTHR10609:SF14">
    <property type="entry name" value="BIOTINIDASE"/>
    <property type="match status" value="1"/>
</dbReference>
<comment type="catalytic activity">
    <reaction evidence="8">
        <text>biocytin + H2O = biotin + L-lysine</text>
        <dbReference type="Rhea" id="RHEA:77171"/>
        <dbReference type="ChEBI" id="CHEBI:15377"/>
        <dbReference type="ChEBI" id="CHEBI:32551"/>
        <dbReference type="ChEBI" id="CHEBI:57586"/>
        <dbReference type="ChEBI" id="CHEBI:195545"/>
        <dbReference type="EC" id="3.5.1.12"/>
    </reaction>
</comment>
<evidence type="ECO:0000313" key="10">
    <source>
        <dbReference type="Proteomes" id="UP000001554"/>
    </source>
</evidence>
<dbReference type="OrthoDB" id="10250282at2759"/>
<dbReference type="SUPFAM" id="SSF56317">
    <property type="entry name" value="Carbon-nitrogen hydrolase"/>
    <property type="match status" value="1"/>
</dbReference>
<dbReference type="EC" id="3.5.1.12" evidence="6"/>
<evidence type="ECO:0000256" key="4">
    <source>
        <dbReference type="ARBA" id="ARBA00023180"/>
    </source>
</evidence>